<feature type="transmembrane region" description="Helical" evidence="1">
    <location>
        <begin position="937"/>
        <end position="963"/>
    </location>
</feature>
<dbReference type="AlphaFoldDB" id="A0A370IAF4"/>
<dbReference type="STRING" id="1210086.GCA_001613105_06168"/>
<name>A0A370IAF4_9NOCA</name>
<keyword evidence="1" id="KW-0812">Transmembrane</keyword>
<dbReference type="PANTHER" id="PTHR46844">
    <property type="entry name" value="SLR5058 PROTEIN"/>
    <property type="match status" value="1"/>
</dbReference>
<dbReference type="InterPro" id="IPR007111">
    <property type="entry name" value="NACHT_NTPase"/>
</dbReference>
<dbReference type="SUPFAM" id="SSF48371">
    <property type="entry name" value="ARM repeat"/>
    <property type="match status" value="1"/>
</dbReference>
<comment type="caution">
    <text evidence="3">The sequence shown here is derived from an EMBL/GenBank/DDBJ whole genome shotgun (WGS) entry which is preliminary data.</text>
</comment>
<evidence type="ECO:0000313" key="4">
    <source>
        <dbReference type="Proteomes" id="UP000254869"/>
    </source>
</evidence>
<reference evidence="3 4" key="1">
    <citation type="submission" date="2018-07" db="EMBL/GenBank/DDBJ databases">
        <title>Genomic Encyclopedia of Type Strains, Phase IV (KMG-IV): sequencing the most valuable type-strain genomes for metagenomic binning, comparative biology and taxonomic classification.</title>
        <authorList>
            <person name="Goeker M."/>
        </authorList>
    </citation>
    <scope>NUCLEOTIDE SEQUENCE [LARGE SCALE GENOMIC DNA]</scope>
    <source>
        <strain evidence="3 4">DSM 44290</strain>
    </source>
</reference>
<feature type="transmembrane region" description="Helical" evidence="1">
    <location>
        <begin position="969"/>
        <end position="989"/>
    </location>
</feature>
<keyword evidence="4" id="KW-1185">Reference proteome</keyword>
<dbReference type="Proteomes" id="UP000254869">
    <property type="component" value="Unassembled WGS sequence"/>
</dbReference>
<dbReference type="SUPFAM" id="SSF52540">
    <property type="entry name" value="P-loop containing nucleoside triphosphate hydrolases"/>
    <property type="match status" value="1"/>
</dbReference>
<feature type="transmembrane region" description="Helical" evidence="1">
    <location>
        <begin position="867"/>
        <end position="887"/>
    </location>
</feature>
<organism evidence="3 4">
    <name type="scientific">Nocardia pseudobrasiliensis</name>
    <dbReference type="NCBI Taxonomy" id="45979"/>
    <lineage>
        <taxon>Bacteria</taxon>
        <taxon>Bacillati</taxon>
        <taxon>Actinomycetota</taxon>
        <taxon>Actinomycetes</taxon>
        <taxon>Mycobacteriales</taxon>
        <taxon>Nocardiaceae</taxon>
        <taxon>Nocardia</taxon>
    </lineage>
</organism>
<gene>
    <name evidence="3" type="ORF">DFR76_102118</name>
</gene>
<dbReference type="EMBL" id="QQBC01000002">
    <property type="protein sequence ID" value="RDI67719.1"/>
    <property type="molecule type" value="Genomic_DNA"/>
</dbReference>
<evidence type="ECO:0000313" key="3">
    <source>
        <dbReference type="EMBL" id="RDI67719.1"/>
    </source>
</evidence>
<accession>A0A370IAF4</accession>
<protein>
    <submittedName>
        <fullName evidence="3">NACHT domain-containing protein</fullName>
    </submittedName>
</protein>
<evidence type="ECO:0000256" key="1">
    <source>
        <dbReference type="SAM" id="Phobius"/>
    </source>
</evidence>
<dbReference type="RefSeq" id="WP_068005223.1">
    <property type="nucleotide sequence ID" value="NZ_QQBC01000002.1"/>
</dbReference>
<feature type="domain" description="NACHT" evidence="2">
    <location>
        <begin position="118"/>
        <end position="247"/>
    </location>
</feature>
<keyword evidence="1" id="KW-1133">Transmembrane helix</keyword>
<feature type="transmembrane region" description="Helical" evidence="1">
    <location>
        <begin position="14"/>
        <end position="33"/>
    </location>
</feature>
<dbReference type="InterPro" id="IPR016024">
    <property type="entry name" value="ARM-type_fold"/>
</dbReference>
<sequence>MAAEDLISGGLTELLGGIFGGVVLAGVATIALTKLADKLGEGLYGLLTALPRRAADRIALVLSEDKRITRYRAGIPDRYGRHVLTRQRRIDVESLYVALQYEYGGRRHDLRRKVLRERAVLLLGEAGAGKSLLSKYLLLRWAELPRKARAAQQIPVLVELHRCTGDIDLIGLIAQRFRLPRDRDDTRAREFVARRLDDGALRVIFDGLDEVATDQQSAVMAELETFREDHAGGVGTNAVMVTCRESAYTGALGNFERVTIAGFDDSSILRFLDLWLTIERAPQGGLSESEKTELGTAESFFDRIRQSPQLHQLARTPLLLNLLADLYTGSLVRRGRTLPTSRAAFYARVTDHMITRDLLLDRGERASPYEPGDKLAVLRRVALTMTEEPAPNGDRLIIERERLRKTITNTLTALDLRLEYGRELLRDLLDRSQMLIGSDAGDRYWFPHRSFQEYFTARALAGPTGVDRLLAGYRSDPAFWHDTVSFWCGLDGTDATAVVEPLFAAEDAQHRVLALECLAEASEIAEDLADRIVAHFLAQLPTAQHISELNSTIAALGSLAGRNTERGRLVRARLEEYAETHLGAAILALARSGRADAAEFLVRLAVRVPDSTRIAQGLRSMGDTAVPALTEAAERGRLWALDILGDIGTPSAAIALAGFLWDRRERTEPTRVRAAWWLAVRLRRFTVESALADRAPLGDRKGDYSAVDNAWAPFTDEPHGRLAQLVGRIAFLADQSEPPSHLAERVDPRIAILLASLMLLRTPREGFSQYLQSVAPQEHAVYERERYGPVGTRHTPVAPERVIAYLRDLPTPRARIRMLKAMPKAVRQALFEVLVIFPANRPYDDAERASQWSRAARDTEHRTRELHFAWVTLLTAAVLATMGAGIYRMIATVTHTWPWATVGLAWTILLMAAGWTVAFVVFILLDEWDFGDWFLPAVLAALADLLCFVGFAVAGVQTIVSWFGSRLSAVVLAATLMAIVLLGSLARRLDRESNNPFRRVIHAHRRAASRHSA</sequence>
<dbReference type="PANTHER" id="PTHR46844:SF1">
    <property type="entry name" value="SLR5058 PROTEIN"/>
    <property type="match status" value="1"/>
</dbReference>
<evidence type="ECO:0000259" key="2">
    <source>
        <dbReference type="PROSITE" id="PS50837"/>
    </source>
</evidence>
<dbReference type="PROSITE" id="PS50837">
    <property type="entry name" value="NACHT"/>
    <property type="match status" value="1"/>
</dbReference>
<dbReference type="Pfam" id="PF05729">
    <property type="entry name" value="NACHT"/>
    <property type="match status" value="1"/>
</dbReference>
<dbReference type="InterPro" id="IPR027417">
    <property type="entry name" value="P-loop_NTPase"/>
</dbReference>
<dbReference type="Gene3D" id="3.40.50.300">
    <property type="entry name" value="P-loop containing nucleotide triphosphate hydrolases"/>
    <property type="match status" value="1"/>
</dbReference>
<proteinExistence type="predicted"/>
<keyword evidence="1" id="KW-0472">Membrane</keyword>
<feature type="transmembrane region" description="Helical" evidence="1">
    <location>
        <begin position="899"/>
        <end position="925"/>
    </location>
</feature>